<dbReference type="AlphaFoldDB" id="A0A916X8R1"/>
<dbReference type="InterPro" id="IPR000522">
    <property type="entry name" value="ABC_transptr_permease_BtuC"/>
</dbReference>
<comment type="subcellular location">
    <subcellularLocation>
        <location evidence="1">Cell membrane</location>
        <topology evidence="1">Multi-pass membrane protein</topology>
    </subcellularLocation>
</comment>
<accession>A0A916X8R1</accession>
<feature type="transmembrane region" description="Helical" evidence="8">
    <location>
        <begin position="327"/>
        <end position="345"/>
    </location>
</feature>
<keyword evidence="6 8" id="KW-1133">Transmembrane helix</keyword>
<feature type="transmembrane region" description="Helical" evidence="8">
    <location>
        <begin position="143"/>
        <end position="160"/>
    </location>
</feature>
<dbReference type="Pfam" id="PF01032">
    <property type="entry name" value="FecCD"/>
    <property type="match status" value="1"/>
</dbReference>
<comment type="similarity">
    <text evidence="2">Belongs to the binding-protein-dependent transport system permease family. FecCD subfamily.</text>
</comment>
<evidence type="ECO:0000256" key="7">
    <source>
        <dbReference type="ARBA" id="ARBA00023136"/>
    </source>
</evidence>
<keyword evidence="7 8" id="KW-0472">Membrane</keyword>
<reference evidence="9" key="1">
    <citation type="journal article" date="2014" name="Int. J. Syst. Evol. Microbiol.">
        <title>Complete genome sequence of Corynebacterium casei LMG S-19264T (=DSM 44701T), isolated from a smear-ripened cheese.</title>
        <authorList>
            <consortium name="US DOE Joint Genome Institute (JGI-PGF)"/>
            <person name="Walter F."/>
            <person name="Albersmeier A."/>
            <person name="Kalinowski J."/>
            <person name="Ruckert C."/>
        </authorList>
    </citation>
    <scope>NUCLEOTIDE SEQUENCE</scope>
    <source>
        <strain evidence="9">CGMCC 1.15478</strain>
    </source>
</reference>
<keyword evidence="5 8" id="KW-0812">Transmembrane</keyword>
<evidence type="ECO:0000256" key="2">
    <source>
        <dbReference type="ARBA" id="ARBA00007935"/>
    </source>
</evidence>
<keyword evidence="3" id="KW-0813">Transport</keyword>
<dbReference type="PANTHER" id="PTHR30472:SF70">
    <property type="entry name" value="MOLYBDATE IMPORT SYSTEM PERMEASE PROTEIN MOLB"/>
    <property type="match status" value="1"/>
</dbReference>
<dbReference type="SUPFAM" id="SSF81345">
    <property type="entry name" value="ABC transporter involved in vitamin B12 uptake, BtuC"/>
    <property type="match status" value="1"/>
</dbReference>
<feature type="transmembrane region" description="Helical" evidence="8">
    <location>
        <begin position="169"/>
        <end position="190"/>
    </location>
</feature>
<evidence type="ECO:0000256" key="6">
    <source>
        <dbReference type="ARBA" id="ARBA00022989"/>
    </source>
</evidence>
<sequence length="354" mass="37103">MVDTLTRQTNTAATSVVTEAARGAVKRRLAIIAAALSTIVVLLISICTGAYWIPLGDVVRVVAGGLGLPGGGDSTQETVIWNIRMPRTLLAAAVGAALAASGTAFQGTFRNPLVEPYILGVSAGAACGAGMSVLLNIPLSMQLSAFIMGTLAVALAAYFARGRESTTTIVLSGVIVGSFFMSIFALFQYFGSDAQLRRLVFWVLGGFYTARWDDVWLVLPATILGAAALWALAWRLNLLTLGDQECRSLGVNPAPTRRAIVLIATALTALAVSVAGIIAWVGLLIPHAARMIVGADNRAVVPLSIFLGASFMMMCDSLARTLHSGELPIGIITAAIGAPFLIMLLRRKSTSWGT</sequence>
<feature type="transmembrane region" description="Helical" evidence="8">
    <location>
        <begin position="29"/>
        <end position="53"/>
    </location>
</feature>
<evidence type="ECO:0000256" key="8">
    <source>
        <dbReference type="SAM" id="Phobius"/>
    </source>
</evidence>
<dbReference type="Gene3D" id="1.10.3470.10">
    <property type="entry name" value="ABC transporter involved in vitamin B12 uptake, BtuC"/>
    <property type="match status" value="1"/>
</dbReference>
<evidence type="ECO:0000313" key="9">
    <source>
        <dbReference type="EMBL" id="GGC55238.1"/>
    </source>
</evidence>
<reference evidence="9" key="2">
    <citation type="submission" date="2020-09" db="EMBL/GenBank/DDBJ databases">
        <authorList>
            <person name="Sun Q."/>
            <person name="Zhou Y."/>
        </authorList>
    </citation>
    <scope>NUCLEOTIDE SEQUENCE</scope>
    <source>
        <strain evidence="9">CGMCC 1.15478</strain>
    </source>
</reference>
<dbReference type="PANTHER" id="PTHR30472">
    <property type="entry name" value="FERRIC ENTEROBACTIN TRANSPORT SYSTEM PERMEASE PROTEIN"/>
    <property type="match status" value="1"/>
</dbReference>
<dbReference type="InterPro" id="IPR037294">
    <property type="entry name" value="ABC_BtuC-like"/>
</dbReference>
<dbReference type="GO" id="GO:0033214">
    <property type="term" value="P:siderophore-iron import into cell"/>
    <property type="evidence" value="ECO:0007669"/>
    <property type="project" value="TreeGrafter"/>
</dbReference>
<evidence type="ECO:0000256" key="5">
    <source>
        <dbReference type="ARBA" id="ARBA00022692"/>
    </source>
</evidence>
<dbReference type="CDD" id="cd06550">
    <property type="entry name" value="TM_ABC_iron-siderophores_like"/>
    <property type="match status" value="1"/>
</dbReference>
<proteinExistence type="inferred from homology"/>
<evidence type="ECO:0000256" key="1">
    <source>
        <dbReference type="ARBA" id="ARBA00004651"/>
    </source>
</evidence>
<comment type="caution">
    <text evidence="9">The sequence shown here is derived from an EMBL/GenBank/DDBJ whole genome shotgun (WGS) entry which is preliminary data.</text>
</comment>
<gene>
    <name evidence="9" type="ORF">GCM10011410_04540</name>
</gene>
<feature type="transmembrane region" description="Helical" evidence="8">
    <location>
        <begin position="215"/>
        <end position="238"/>
    </location>
</feature>
<keyword evidence="4" id="KW-1003">Cell membrane</keyword>
<dbReference type="EMBL" id="BMJH01000001">
    <property type="protein sequence ID" value="GGC55238.1"/>
    <property type="molecule type" value="Genomic_DNA"/>
</dbReference>
<dbReference type="GO" id="GO:0022857">
    <property type="term" value="F:transmembrane transporter activity"/>
    <property type="evidence" value="ECO:0007669"/>
    <property type="project" value="InterPro"/>
</dbReference>
<organism evidence="9 10">
    <name type="scientific">Hoyosella rhizosphaerae</name>
    <dbReference type="NCBI Taxonomy" id="1755582"/>
    <lineage>
        <taxon>Bacteria</taxon>
        <taxon>Bacillati</taxon>
        <taxon>Actinomycetota</taxon>
        <taxon>Actinomycetes</taxon>
        <taxon>Mycobacteriales</taxon>
        <taxon>Hoyosellaceae</taxon>
        <taxon>Hoyosella</taxon>
    </lineage>
</organism>
<dbReference type="RefSeq" id="WP_188670249.1">
    <property type="nucleotide sequence ID" value="NZ_BMJH01000001.1"/>
</dbReference>
<feature type="transmembrane region" description="Helical" evidence="8">
    <location>
        <begin position="88"/>
        <end position="105"/>
    </location>
</feature>
<dbReference type="GO" id="GO:0005886">
    <property type="term" value="C:plasma membrane"/>
    <property type="evidence" value="ECO:0007669"/>
    <property type="project" value="UniProtKB-SubCell"/>
</dbReference>
<protein>
    <submittedName>
        <fullName evidence="9">Iron ABC transporter permease</fullName>
    </submittedName>
</protein>
<keyword evidence="10" id="KW-1185">Reference proteome</keyword>
<name>A0A916X8R1_9ACTN</name>
<feature type="transmembrane region" description="Helical" evidence="8">
    <location>
        <begin position="259"/>
        <end position="285"/>
    </location>
</feature>
<evidence type="ECO:0000256" key="3">
    <source>
        <dbReference type="ARBA" id="ARBA00022448"/>
    </source>
</evidence>
<evidence type="ECO:0000313" key="10">
    <source>
        <dbReference type="Proteomes" id="UP000641514"/>
    </source>
</evidence>
<dbReference type="Proteomes" id="UP000641514">
    <property type="component" value="Unassembled WGS sequence"/>
</dbReference>
<feature type="transmembrane region" description="Helical" evidence="8">
    <location>
        <begin position="117"/>
        <end position="137"/>
    </location>
</feature>
<evidence type="ECO:0000256" key="4">
    <source>
        <dbReference type="ARBA" id="ARBA00022475"/>
    </source>
</evidence>
<dbReference type="FunFam" id="1.10.3470.10:FF:000001">
    <property type="entry name" value="Vitamin B12 ABC transporter permease BtuC"/>
    <property type="match status" value="1"/>
</dbReference>